<dbReference type="Proteomes" id="UP001160148">
    <property type="component" value="Unassembled WGS sequence"/>
</dbReference>
<evidence type="ECO:0000313" key="9">
    <source>
        <dbReference type="EMBL" id="CAI6350024.1"/>
    </source>
</evidence>
<dbReference type="PANTHER" id="PTHR22930:SF284">
    <property type="entry name" value="DDE TNP4 DOMAIN-CONTAINING PROTEIN"/>
    <property type="match status" value="1"/>
</dbReference>
<name>A0AAV0XSG7_9HEMI</name>
<keyword evidence="11" id="KW-1185">Reference proteome</keyword>
<evidence type="ECO:0000256" key="1">
    <source>
        <dbReference type="ARBA" id="ARBA00001968"/>
    </source>
</evidence>
<reference evidence="10 11" key="1">
    <citation type="submission" date="2023-01" db="EMBL/GenBank/DDBJ databases">
        <authorList>
            <person name="Whitehead M."/>
        </authorList>
    </citation>
    <scope>NUCLEOTIDE SEQUENCE [LARGE SCALE GENOMIC DNA]</scope>
</reference>
<dbReference type="Pfam" id="PF13359">
    <property type="entry name" value="DDE_Tnp_4"/>
    <property type="match status" value="1"/>
</dbReference>
<evidence type="ECO:0000256" key="4">
    <source>
        <dbReference type="ARBA" id="ARBA00022722"/>
    </source>
</evidence>
<keyword evidence="6" id="KW-0378">Hydrolase</keyword>
<dbReference type="GO" id="GO:0016787">
    <property type="term" value="F:hydrolase activity"/>
    <property type="evidence" value="ECO:0007669"/>
    <property type="project" value="UniProtKB-KW"/>
</dbReference>
<comment type="subcellular location">
    <subcellularLocation>
        <location evidence="2">Nucleus</location>
    </subcellularLocation>
</comment>
<evidence type="ECO:0000313" key="10">
    <source>
        <dbReference type="EMBL" id="CAI6371534.1"/>
    </source>
</evidence>
<comment type="cofactor">
    <cofactor evidence="1">
        <name>a divalent metal cation</name>
        <dbReference type="ChEBI" id="CHEBI:60240"/>
    </cofactor>
</comment>
<keyword evidence="7" id="KW-0539">Nucleus</keyword>
<dbReference type="EMBL" id="CARXXK010000001">
    <property type="protein sequence ID" value="CAI6350024.1"/>
    <property type="molecule type" value="Genomic_DNA"/>
</dbReference>
<evidence type="ECO:0000256" key="6">
    <source>
        <dbReference type="ARBA" id="ARBA00022801"/>
    </source>
</evidence>
<accession>A0AAV0XSG7</accession>
<dbReference type="PANTHER" id="PTHR22930">
    <property type="match status" value="1"/>
</dbReference>
<keyword evidence="5" id="KW-0479">Metal-binding</keyword>
<evidence type="ECO:0000256" key="2">
    <source>
        <dbReference type="ARBA" id="ARBA00004123"/>
    </source>
</evidence>
<dbReference type="GO" id="GO:0046872">
    <property type="term" value="F:metal ion binding"/>
    <property type="evidence" value="ECO:0007669"/>
    <property type="project" value="UniProtKB-KW"/>
</dbReference>
<dbReference type="AlphaFoldDB" id="A0AAV0XSG7"/>
<sequence>MSTIEKRKKILITIGLFSCIEDMDDDEQRRKKRKWSKNWLLERRKFSHMTLLRELESNEPADFKNYLRMENHLFYSLLNLVRPHIEKQNTVMRESISAEERLVATLRFLATGRSYEDLKFSCAISAQALGKIIPETCWAIYKVLRKEYLKMPDNETEWKQVAQDFKTLWDFDHCLGAIDGKHILINKPPNSGSYYYNYKGTFSVVLFAVVNSNYEFMYVLSGINGRVSDGGVLKETDLYKLLMENNLKIPSPQPLIQNQYELPYVFIGDEAFPLMENIMKPYSENCAGHDEHIFNYRLSRARRVVENAFGILAARFRVFLQPLNIDIKNVDAVVMASCALHNFLRRNSSNYYTSVNQLDIENLDTGNIIQGQWHHIGEMVPLQRTLNYSNRNAKSVRDKFKQYFNNEGKVSFQEKMINTR</sequence>
<dbReference type="InterPro" id="IPR027806">
    <property type="entry name" value="HARBI1_dom"/>
</dbReference>
<evidence type="ECO:0000256" key="3">
    <source>
        <dbReference type="ARBA" id="ARBA00006958"/>
    </source>
</evidence>
<gene>
    <name evidence="10" type="ORF">MEUPH1_LOCUS25530</name>
    <name evidence="9" type="ORF">MEUPH1_LOCUS6526</name>
</gene>
<proteinExistence type="inferred from homology"/>
<feature type="domain" description="DDE Tnp4" evidence="8">
    <location>
        <begin position="178"/>
        <end position="342"/>
    </location>
</feature>
<dbReference type="EMBL" id="CARXXK010001012">
    <property type="protein sequence ID" value="CAI6371534.1"/>
    <property type="molecule type" value="Genomic_DNA"/>
</dbReference>
<evidence type="ECO:0000256" key="7">
    <source>
        <dbReference type="ARBA" id="ARBA00023242"/>
    </source>
</evidence>
<comment type="similarity">
    <text evidence="3">Belongs to the HARBI1 family.</text>
</comment>
<dbReference type="GO" id="GO:0004518">
    <property type="term" value="F:nuclease activity"/>
    <property type="evidence" value="ECO:0007669"/>
    <property type="project" value="UniProtKB-KW"/>
</dbReference>
<dbReference type="GO" id="GO:0005634">
    <property type="term" value="C:nucleus"/>
    <property type="evidence" value="ECO:0007669"/>
    <property type="project" value="UniProtKB-SubCell"/>
</dbReference>
<keyword evidence="4" id="KW-0540">Nuclease</keyword>
<evidence type="ECO:0000256" key="5">
    <source>
        <dbReference type="ARBA" id="ARBA00022723"/>
    </source>
</evidence>
<organism evidence="10 11">
    <name type="scientific">Macrosiphum euphorbiae</name>
    <name type="common">potato aphid</name>
    <dbReference type="NCBI Taxonomy" id="13131"/>
    <lineage>
        <taxon>Eukaryota</taxon>
        <taxon>Metazoa</taxon>
        <taxon>Ecdysozoa</taxon>
        <taxon>Arthropoda</taxon>
        <taxon>Hexapoda</taxon>
        <taxon>Insecta</taxon>
        <taxon>Pterygota</taxon>
        <taxon>Neoptera</taxon>
        <taxon>Paraneoptera</taxon>
        <taxon>Hemiptera</taxon>
        <taxon>Sternorrhyncha</taxon>
        <taxon>Aphidomorpha</taxon>
        <taxon>Aphidoidea</taxon>
        <taxon>Aphididae</taxon>
        <taxon>Macrosiphini</taxon>
        <taxon>Macrosiphum</taxon>
    </lineage>
</organism>
<comment type="caution">
    <text evidence="10">The sequence shown here is derived from an EMBL/GenBank/DDBJ whole genome shotgun (WGS) entry which is preliminary data.</text>
</comment>
<protein>
    <recommendedName>
        <fullName evidence="8">DDE Tnp4 domain-containing protein</fullName>
    </recommendedName>
</protein>
<dbReference type="InterPro" id="IPR045249">
    <property type="entry name" value="HARBI1-like"/>
</dbReference>
<evidence type="ECO:0000313" key="11">
    <source>
        <dbReference type="Proteomes" id="UP001160148"/>
    </source>
</evidence>
<evidence type="ECO:0000259" key="8">
    <source>
        <dbReference type="Pfam" id="PF13359"/>
    </source>
</evidence>